<accession>A0AAW6U3T4</accession>
<dbReference type="PROSITE" id="PS51257">
    <property type="entry name" value="PROKAR_LIPOPROTEIN"/>
    <property type="match status" value="1"/>
</dbReference>
<evidence type="ECO:0000313" key="1">
    <source>
        <dbReference type="EMBL" id="MDI6452535.1"/>
    </source>
</evidence>
<dbReference type="Proteomes" id="UP001431532">
    <property type="component" value="Unassembled WGS sequence"/>
</dbReference>
<dbReference type="RefSeq" id="WP_282838951.1">
    <property type="nucleotide sequence ID" value="NZ_JASCXW010000006.1"/>
</dbReference>
<organism evidence="1 2">
    <name type="scientific">Peloplasma aerotolerans</name>
    <dbReference type="NCBI Taxonomy" id="3044389"/>
    <lineage>
        <taxon>Bacteria</taxon>
        <taxon>Bacillati</taxon>
        <taxon>Mycoplasmatota</taxon>
        <taxon>Mollicutes</taxon>
        <taxon>Acholeplasmatales</taxon>
        <taxon>Acholeplasmataceae</taxon>
        <taxon>Peloplasma</taxon>
    </lineage>
</organism>
<dbReference type="AlphaFoldDB" id="A0AAW6U3T4"/>
<reference evidence="1" key="1">
    <citation type="submission" date="2023-05" db="EMBL/GenBank/DDBJ databases">
        <title>Mariniplasma microaerophilum sp. nov., a novel anaerobic mollicute isolated from terrestrial mud volcano, Taman Peninsula, Russia.</title>
        <authorList>
            <person name="Khomyakova M.A."/>
            <person name="Merkel A.Y."/>
            <person name="Slobodkin A.I."/>
        </authorList>
    </citation>
    <scope>NUCLEOTIDE SEQUENCE</scope>
    <source>
        <strain evidence="1">M4Ah</strain>
    </source>
</reference>
<comment type="caution">
    <text evidence="1">The sequence shown here is derived from an EMBL/GenBank/DDBJ whole genome shotgun (WGS) entry which is preliminary data.</text>
</comment>
<proteinExistence type="predicted"/>
<gene>
    <name evidence="1" type="ORF">QJ521_03060</name>
</gene>
<dbReference type="EMBL" id="JASCXW010000006">
    <property type="protein sequence ID" value="MDI6452535.1"/>
    <property type="molecule type" value="Genomic_DNA"/>
</dbReference>
<keyword evidence="2" id="KW-1185">Reference proteome</keyword>
<protein>
    <submittedName>
        <fullName evidence="1">Uncharacterized protein</fullName>
    </submittedName>
</protein>
<sequence>MNKKIFIAAIFFVIVLTLTACGSKPKDFSSAGITITLTEDFIEKEVIQAPLYLESMNHIFMGMRESKSELAVYNINTLRKYIDAVLANGNVNAQVETFDEDGIYYLYAYYSATVSEVEYGYMLIVMEGQNHYYSMNFGCLNKNLDKHKDTYFSWAKTIIVD</sequence>
<name>A0AAW6U3T4_9MOLU</name>
<evidence type="ECO:0000313" key="2">
    <source>
        <dbReference type="Proteomes" id="UP001431532"/>
    </source>
</evidence>